<dbReference type="InterPro" id="IPR001680">
    <property type="entry name" value="WD40_rpt"/>
</dbReference>
<evidence type="ECO:0000256" key="2">
    <source>
        <dbReference type="ARBA" id="ARBA00022737"/>
    </source>
</evidence>
<dbReference type="SMART" id="SM00320">
    <property type="entry name" value="WD40"/>
    <property type="match status" value="5"/>
</dbReference>
<dbReference type="AlphaFoldDB" id="A0A6C1E731"/>
<keyword evidence="1 5" id="KW-0853">WD repeat</keyword>
<dbReference type="EMBL" id="CP049004">
    <property type="protein sequence ID" value="QID85072.1"/>
    <property type="molecule type" value="Genomic_DNA"/>
</dbReference>
<comment type="similarity">
    <text evidence="4">Belongs to the WD repeat PAAF1/RPN14 family.</text>
</comment>
<dbReference type="PANTHER" id="PTHR19857:SF19">
    <property type="entry name" value="26S PROTEASOME REGULATORY SUBUNIT RPN14"/>
    <property type="match status" value="1"/>
</dbReference>
<dbReference type="InterPro" id="IPR036322">
    <property type="entry name" value="WD40_repeat_dom_sf"/>
</dbReference>
<organism evidence="6 7">
    <name type="scientific">Saccharomyces pastorianus</name>
    <name type="common">Lager yeast</name>
    <name type="synonym">Saccharomyces cerevisiae x Saccharomyces eubayanus</name>
    <dbReference type="NCBI Taxonomy" id="27292"/>
    <lineage>
        <taxon>Eukaryota</taxon>
        <taxon>Fungi</taxon>
        <taxon>Dikarya</taxon>
        <taxon>Ascomycota</taxon>
        <taxon>Saccharomycotina</taxon>
        <taxon>Saccharomycetes</taxon>
        <taxon>Saccharomycetales</taxon>
        <taxon>Saccharomycetaceae</taxon>
        <taxon>Saccharomyces</taxon>
    </lineage>
</organism>
<dbReference type="InterPro" id="IPR051179">
    <property type="entry name" value="WD_repeat_multifunction"/>
</dbReference>
<keyword evidence="2" id="KW-0677">Repeat</keyword>
<evidence type="ECO:0000256" key="3">
    <source>
        <dbReference type="ARBA" id="ARBA00022942"/>
    </source>
</evidence>
<name>A0A6C1E731_SACPS</name>
<dbReference type="PROSITE" id="PS50082">
    <property type="entry name" value="WD_REPEATS_2"/>
    <property type="match status" value="2"/>
</dbReference>
<dbReference type="PROSITE" id="PS50294">
    <property type="entry name" value="WD_REPEATS_REGION"/>
    <property type="match status" value="2"/>
</dbReference>
<dbReference type="Proteomes" id="UP000501346">
    <property type="component" value="Chromosome SeVII-ScVII"/>
</dbReference>
<evidence type="ECO:0000313" key="6">
    <source>
        <dbReference type="EMBL" id="QID85072.1"/>
    </source>
</evidence>
<proteinExistence type="inferred from homology"/>
<dbReference type="OrthoDB" id="10257301at2759"/>
<feature type="repeat" description="WD" evidence="5">
    <location>
        <begin position="174"/>
        <end position="215"/>
    </location>
</feature>
<keyword evidence="7" id="KW-1185">Reference proteome</keyword>
<dbReference type="PANTHER" id="PTHR19857">
    <property type="entry name" value="MITOCHONDRIAL DIVISION PROTEIN 1-RELATED"/>
    <property type="match status" value="1"/>
</dbReference>
<dbReference type="Pfam" id="PF00400">
    <property type="entry name" value="WD40"/>
    <property type="match status" value="2"/>
</dbReference>
<protein>
    <submittedName>
        <fullName evidence="6">26S proteasome regulatory subunit rpn14</fullName>
    </submittedName>
</protein>
<dbReference type="Gene3D" id="2.130.10.10">
    <property type="entry name" value="YVTN repeat-like/Quinoprotein amine dehydrogenase"/>
    <property type="match status" value="2"/>
</dbReference>
<accession>A0A6C1E731</accession>
<dbReference type="GO" id="GO:0000502">
    <property type="term" value="C:proteasome complex"/>
    <property type="evidence" value="ECO:0007669"/>
    <property type="project" value="UniProtKB-KW"/>
</dbReference>
<evidence type="ECO:0000256" key="4">
    <source>
        <dbReference type="ARBA" id="ARBA00038321"/>
    </source>
</evidence>
<gene>
    <name evidence="6" type="primary">RPN14_2</name>
    <name evidence="6" type="ORF">GRS66_007621</name>
</gene>
<dbReference type="InterPro" id="IPR015943">
    <property type="entry name" value="WD40/YVTN_repeat-like_dom_sf"/>
</dbReference>
<reference evidence="6 7" key="1">
    <citation type="journal article" date="2019" name="BMC Genomics">
        <title>Chromosome level assembly and comparative genome analysis confirm lager-brewing yeasts originated from a single hybridization.</title>
        <authorList>
            <person name="Salazar A.N."/>
            <person name="Gorter de Vries A.R."/>
            <person name="van den Broek M."/>
            <person name="Brouwers N."/>
            <person name="de la Torre Cortes P."/>
            <person name="Kuijpers N.G.A."/>
            <person name="Daran J.G."/>
            <person name="Abeel T."/>
        </authorList>
    </citation>
    <scope>NUCLEOTIDE SEQUENCE [LARGE SCALE GENOMIC DNA]</scope>
    <source>
        <strain evidence="6 7">CBS 1483</strain>
    </source>
</reference>
<keyword evidence="3 6" id="KW-0647">Proteasome</keyword>
<sequence>MGKNITVAHIQYDFDAVLEEEHENDDGFYINVDRNLNEIKEYRIKVLANNEGVDAGEKNSFEKINSHLYMAQLNGQKFLFNTIKKDYSKMFEGADYTAVDSIKVPTKQFILGTTEGNIKVLDSNFSLEREINQAHAGEITKLKFFPSGEALISGSQDMQVKIWSVKDGSNPRSLIGHKATITDIAIIDRGRNVLSASLDGTIRLWECGTASTVHTFSRKENPHDGVNSIAVFVGTKEQLLESPDIKKRDLEFGTYGKHVIAGHASGVITVHDVFSRRQITQLPSKFTSSCNSLAIDVNDPNYIYAGYENGMLAQWDLRSPEHPVDEFSINEGVRINSVCFADEFLLVSSGLDTSIKFDITRDPKSQHPVIASKAPIFLVSDDNEVNQFCYTPHSESQKEVITVGKHNFFALYNLSSDVFI</sequence>
<evidence type="ECO:0000256" key="5">
    <source>
        <dbReference type="PROSITE-ProRule" id="PRU00221"/>
    </source>
</evidence>
<dbReference type="SUPFAM" id="SSF50978">
    <property type="entry name" value="WD40 repeat-like"/>
    <property type="match status" value="1"/>
</dbReference>
<feature type="repeat" description="WD" evidence="5">
    <location>
        <begin position="132"/>
        <end position="173"/>
    </location>
</feature>
<evidence type="ECO:0000313" key="7">
    <source>
        <dbReference type="Proteomes" id="UP000501346"/>
    </source>
</evidence>
<evidence type="ECO:0000256" key="1">
    <source>
        <dbReference type="ARBA" id="ARBA00022574"/>
    </source>
</evidence>